<evidence type="ECO:0000256" key="8">
    <source>
        <dbReference type="SAM" id="MobiDB-lite"/>
    </source>
</evidence>
<comment type="subcellular location">
    <subcellularLocation>
        <location evidence="1">Endosome membrane</location>
        <topology evidence="1">Peripheral membrane protein</topology>
    </subcellularLocation>
</comment>
<dbReference type="GeneID" id="54780047"/>
<comment type="caution">
    <text evidence="10">The sequence shown here is derived from an EMBL/GenBank/DDBJ whole genome shotgun (WGS) entry which is preliminary data.</text>
</comment>
<dbReference type="PANTHER" id="PTHR46979">
    <property type="entry name" value="SORTING NEXIN-41"/>
    <property type="match status" value="1"/>
</dbReference>
<evidence type="ECO:0000256" key="5">
    <source>
        <dbReference type="ARBA" id="ARBA00022927"/>
    </source>
</evidence>
<accession>A0A642UU63</accession>
<evidence type="ECO:0000259" key="9">
    <source>
        <dbReference type="PROSITE" id="PS50195"/>
    </source>
</evidence>
<organism evidence="10 11">
    <name type="scientific">Diutina rugosa</name>
    <name type="common">Yeast</name>
    <name type="synonym">Candida rugosa</name>
    <dbReference type="NCBI Taxonomy" id="5481"/>
    <lineage>
        <taxon>Eukaryota</taxon>
        <taxon>Fungi</taxon>
        <taxon>Dikarya</taxon>
        <taxon>Ascomycota</taxon>
        <taxon>Saccharomycotina</taxon>
        <taxon>Pichiomycetes</taxon>
        <taxon>Debaryomycetaceae</taxon>
        <taxon>Diutina</taxon>
    </lineage>
</organism>
<comment type="similarity">
    <text evidence="2">Belongs to the sorting nexin family.</text>
</comment>
<proteinExistence type="inferred from homology"/>
<dbReference type="GO" id="GO:0010008">
    <property type="term" value="C:endosome membrane"/>
    <property type="evidence" value="ECO:0007669"/>
    <property type="project" value="UniProtKB-SubCell"/>
</dbReference>
<keyword evidence="6" id="KW-0446">Lipid-binding</keyword>
<reference evidence="10 11" key="1">
    <citation type="submission" date="2019-07" db="EMBL/GenBank/DDBJ databases">
        <title>Genome assembly of two rare yeast pathogens: Diutina rugosa and Trichomonascus ciferrii.</title>
        <authorList>
            <person name="Mixao V."/>
            <person name="Saus E."/>
            <person name="Hansen A."/>
            <person name="Lass-Flor C."/>
            <person name="Gabaldon T."/>
        </authorList>
    </citation>
    <scope>NUCLEOTIDE SEQUENCE [LARGE SCALE GENOMIC DNA]</scope>
    <source>
        <strain evidence="10 11">CBS 613</strain>
    </source>
</reference>
<feature type="compositionally biased region" description="Acidic residues" evidence="8">
    <location>
        <begin position="1"/>
        <end position="10"/>
    </location>
</feature>
<dbReference type="VEuPathDB" id="FungiDB:DIURU_001394"/>
<dbReference type="Gene3D" id="3.30.1520.10">
    <property type="entry name" value="Phox-like domain"/>
    <property type="match status" value="1"/>
</dbReference>
<evidence type="ECO:0000256" key="6">
    <source>
        <dbReference type="ARBA" id="ARBA00023121"/>
    </source>
</evidence>
<evidence type="ECO:0000256" key="3">
    <source>
        <dbReference type="ARBA" id="ARBA00022448"/>
    </source>
</evidence>
<dbReference type="PROSITE" id="PS50195">
    <property type="entry name" value="PX"/>
    <property type="match status" value="1"/>
</dbReference>
<keyword evidence="7" id="KW-0472">Membrane</keyword>
<evidence type="ECO:0000313" key="10">
    <source>
        <dbReference type="EMBL" id="KAA8905591.1"/>
    </source>
</evidence>
<evidence type="ECO:0000256" key="1">
    <source>
        <dbReference type="ARBA" id="ARBA00004481"/>
    </source>
</evidence>
<keyword evidence="3" id="KW-0813">Transport</keyword>
<dbReference type="OrthoDB" id="289314at2759"/>
<evidence type="ECO:0000256" key="7">
    <source>
        <dbReference type="ARBA" id="ARBA00023136"/>
    </source>
</evidence>
<dbReference type="PANTHER" id="PTHR46979:SF2">
    <property type="entry name" value="SORTING NEXIN-41"/>
    <property type="match status" value="1"/>
</dbReference>
<dbReference type="Pfam" id="PF00787">
    <property type="entry name" value="PX"/>
    <property type="match status" value="1"/>
</dbReference>
<feature type="domain" description="PX" evidence="9">
    <location>
        <begin position="82"/>
        <end position="209"/>
    </location>
</feature>
<evidence type="ECO:0000256" key="2">
    <source>
        <dbReference type="ARBA" id="ARBA00010883"/>
    </source>
</evidence>
<gene>
    <name evidence="10" type="ORF">DIURU_001394</name>
</gene>
<dbReference type="GO" id="GO:0005829">
    <property type="term" value="C:cytosol"/>
    <property type="evidence" value="ECO:0007669"/>
    <property type="project" value="GOC"/>
</dbReference>
<feature type="region of interest" description="Disordered" evidence="8">
    <location>
        <begin position="1"/>
        <end position="63"/>
    </location>
</feature>
<dbReference type="AlphaFoldDB" id="A0A642UU63"/>
<protein>
    <recommendedName>
        <fullName evidence="9">PX domain-containing protein</fullName>
    </recommendedName>
</protein>
<dbReference type="InterPro" id="IPR044106">
    <property type="entry name" value="PX_Snx41/Atg20"/>
</dbReference>
<dbReference type="InterPro" id="IPR001683">
    <property type="entry name" value="PX_dom"/>
</dbReference>
<dbReference type="GO" id="GO:0035091">
    <property type="term" value="F:phosphatidylinositol binding"/>
    <property type="evidence" value="ECO:0007669"/>
    <property type="project" value="InterPro"/>
</dbReference>
<feature type="compositionally biased region" description="Polar residues" evidence="8">
    <location>
        <begin position="48"/>
        <end position="63"/>
    </location>
</feature>
<dbReference type="SMART" id="SM00312">
    <property type="entry name" value="PX"/>
    <property type="match status" value="1"/>
</dbReference>
<keyword evidence="11" id="KW-1185">Reference proteome</keyword>
<keyword evidence="4" id="KW-0967">Endosome</keyword>
<keyword evidence="5" id="KW-0653">Protein transport</keyword>
<dbReference type="OMA" id="NSHEIHI"/>
<dbReference type="InterPro" id="IPR051079">
    <property type="entry name" value="Sorting_Nexin_Autophagy"/>
</dbReference>
<dbReference type="EMBL" id="SWFT01000044">
    <property type="protein sequence ID" value="KAA8905591.1"/>
    <property type="molecule type" value="Genomic_DNA"/>
</dbReference>
<dbReference type="InterPro" id="IPR036871">
    <property type="entry name" value="PX_dom_sf"/>
</dbReference>
<dbReference type="RefSeq" id="XP_034013751.1">
    <property type="nucleotide sequence ID" value="XM_034153932.1"/>
</dbReference>
<dbReference type="Proteomes" id="UP000449547">
    <property type="component" value="Unassembled WGS sequence"/>
</dbReference>
<sequence length="609" mass="69736">MGDVFNDIEQDNNPSFYGDTSILANPYPHTRSQQQPASPVPPPQHSPRLQQQPPQVREQSPDATDLVNSTLGLSNKISALLDSSDLEIAVVASEHLVGTSVVVYSIQFGRKGDSDDQRIIVKRRYSEFKSFREQLLRLFPTVIVPPIPEKHTLLSYLVNSIDNSHEIHIIDSRKRYFTRFLRELIFASDPRLRQSALTVKFLDPNYEMAWDNALSEPPVSVLPKSMLLANPVDTTDQNGLYVLLPSINGFDISKSSDNMPSLRRINDDLAKLWEQIQLMEAKRHEFETRSKMTLPANSEDENFTPFHNIPPELVKFENEFHQSIKALDDLDKLNNRSVKNYKQMIHNLIELGGNLNNFSLQVYDNSPGVDNSLSAAIEKFGSALDSNFLNFEGFLQDRLITEWQEPVHQMNQYFYSALISIKFYKYKVIQYKLLYKLKFQKYQEMFGTVSVPEAPGKPADLDHLEGLPSASLSQAIQKIKHAKDTGQAGQLRQKKSWYGIFGGGSNYNKQFSKRLSAVEAEEGENGADVGSKFIQMERELTKVAQLIALTTRDMNNLTDELIKTYRQFIKQLERKWLELMIAYLRSGKQLFEANRDNFTELREWLEQAP</sequence>
<dbReference type="CDD" id="cd06867">
    <property type="entry name" value="PX_SNX41_42"/>
    <property type="match status" value="1"/>
</dbReference>
<dbReference type="GO" id="GO:0042147">
    <property type="term" value="P:retrograde transport, endosome to Golgi"/>
    <property type="evidence" value="ECO:0007669"/>
    <property type="project" value="InterPro"/>
</dbReference>
<evidence type="ECO:0000256" key="4">
    <source>
        <dbReference type="ARBA" id="ARBA00022753"/>
    </source>
</evidence>
<dbReference type="GO" id="GO:0015031">
    <property type="term" value="P:protein transport"/>
    <property type="evidence" value="ECO:0007669"/>
    <property type="project" value="UniProtKB-KW"/>
</dbReference>
<dbReference type="SUPFAM" id="SSF64268">
    <property type="entry name" value="PX domain"/>
    <property type="match status" value="1"/>
</dbReference>
<evidence type="ECO:0000313" key="11">
    <source>
        <dbReference type="Proteomes" id="UP000449547"/>
    </source>
</evidence>
<name>A0A642UU63_DIURU</name>